<dbReference type="EMBL" id="BBQY01000001">
    <property type="protein sequence ID" value="GBH28751.1"/>
    <property type="molecule type" value="Genomic_DNA"/>
</dbReference>
<proteinExistence type="predicted"/>
<organism evidence="2 3">
    <name type="scientific">Sphingobium xenophagum</name>
    <dbReference type="NCBI Taxonomy" id="121428"/>
    <lineage>
        <taxon>Bacteria</taxon>
        <taxon>Pseudomonadati</taxon>
        <taxon>Pseudomonadota</taxon>
        <taxon>Alphaproteobacteria</taxon>
        <taxon>Sphingomonadales</taxon>
        <taxon>Sphingomonadaceae</taxon>
        <taxon>Sphingobium</taxon>
    </lineage>
</organism>
<evidence type="ECO:0000313" key="3">
    <source>
        <dbReference type="Proteomes" id="UP000290975"/>
    </source>
</evidence>
<dbReference type="InterPro" id="IPR019627">
    <property type="entry name" value="YAcAr"/>
</dbReference>
<dbReference type="Pfam" id="PF10686">
    <property type="entry name" value="YAcAr"/>
    <property type="match status" value="1"/>
</dbReference>
<reference evidence="2 3" key="1">
    <citation type="submission" date="2014-12" db="EMBL/GenBank/DDBJ databases">
        <title>Whole genome sequencing of Sphingobium xenophagum OW59.</title>
        <authorList>
            <person name="Ohta Y."/>
            <person name="Nishi S."/>
            <person name="Hatada Y."/>
        </authorList>
    </citation>
    <scope>NUCLEOTIDE SEQUENCE [LARGE SCALE GENOMIC DNA]</scope>
    <source>
        <strain evidence="2 3">OW59</strain>
    </source>
</reference>
<protein>
    <recommendedName>
        <fullName evidence="1">YspA cpYpsA-related SLOG domain-containing protein</fullName>
    </recommendedName>
</protein>
<dbReference type="AlphaFoldDB" id="A0A401IWG6"/>
<keyword evidence="3" id="KW-1185">Reference proteome</keyword>
<evidence type="ECO:0000259" key="1">
    <source>
        <dbReference type="Pfam" id="PF10686"/>
    </source>
</evidence>
<evidence type="ECO:0000313" key="2">
    <source>
        <dbReference type="EMBL" id="GBH28751.1"/>
    </source>
</evidence>
<accession>A0A401IWG6</accession>
<dbReference type="Proteomes" id="UP000290975">
    <property type="component" value="Unassembled WGS sequence"/>
</dbReference>
<gene>
    <name evidence="2" type="ORF">MBESOW_P0003</name>
</gene>
<feature type="domain" description="YspA cpYpsA-related SLOG" evidence="1">
    <location>
        <begin position="208"/>
        <end position="281"/>
    </location>
</feature>
<sequence length="343" mass="37619">MLALTGSRWRSHERVRRPYASQEDNPMHTSFAEQLAGLDLAGFSIGPAPVSTSDFPVREAVVQTLEAVWSDLFAMVSGTALEADAEDLGWAFVNIFHRSAERKSTALDRATDEVRALIATADGSEVHTHDLETQVERAQCAESAMLALEEMREVAAALYLNEFGSSWKPVSSSRFNHSVMLTSALVEGRDFLRARAEAKRRAAVPEGTPVVFAGGRTRHATEDDALSFGNNVWATLDKVRDRVPDMVLIHGGDTKGVDRLASSWAERRGIPQVTFSLDMRLGARAGFKRNERMLSLDPRYVIAFPGNGVLERLVIEAKARRITVVDRRGPLGTNPKSTSAGTD</sequence>
<comment type="caution">
    <text evidence="2">The sequence shown here is derived from an EMBL/GenBank/DDBJ whole genome shotgun (WGS) entry which is preliminary data.</text>
</comment>
<name>A0A401IWG6_SPHXE</name>